<dbReference type="Proteomes" id="UP000747542">
    <property type="component" value="Unassembled WGS sequence"/>
</dbReference>
<feature type="compositionally biased region" description="Low complexity" evidence="1">
    <location>
        <begin position="94"/>
        <end position="116"/>
    </location>
</feature>
<sequence length="243" mass="26647">SLQFTYHLLPLLFTDQGRRTSPIDVSGHKRHKANSDLKPPPSDVRRPTSALNRTPNGPRFEESSKDGASKSAMRRDSQSWGPSWPHRRRSRSASPDQGGRRSPSSGRSTPSNSRSPTALDERAKSIINKTSETDKVMEQFVGQESDEGSKSKSGGGGSGDSTTPTPHPRSSKPPVEDRALQAILAARRRSLENAGKSEPRRSDGEEEKKEKESEEAKGFDPPASEPKPWMAGVVVRWEDVGRV</sequence>
<comment type="caution">
    <text evidence="2">The sequence shown here is derived from an EMBL/GenBank/DDBJ whole genome shotgun (WGS) entry which is preliminary data.</text>
</comment>
<reference evidence="2" key="1">
    <citation type="journal article" date="2021" name="Sci. Adv.">
        <title>The American lobster genome reveals insights on longevity, neural, and immune adaptations.</title>
        <authorList>
            <person name="Polinski J.M."/>
            <person name="Zimin A.V."/>
            <person name="Clark K.F."/>
            <person name="Kohn A.B."/>
            <person name="Sadowski N."/>
            <person name="Timp W."/>
            <person name="Ptitsyn A."/>
            <person name="Khanna P."/>
            <person name="Romanova D.Y."/>
            <person name="Williams P."/>
            <person name="Greenwood S.J."/>
            <person name="Moroz L.L."/>
            <person name="Walt D.R."/>
            <person name="Bodnar A.G."/>
        </authorList>
    </citation>
    <scope>NUCLEOTIDE SEQUENCE</scope>
    <source>
        <strain evidence="2">GMGI-L3</strain>
    </source>
</reference>
<organism evidence="2 3">
    <name type="scientific">Homarus americanus</name>
    <name type="common">American lobster</name>
    <dbReference type="NCBI Taxonomy" id="6706"/>
    <lineage>
        <taxon>Eukaryota</taxon>
        <taxon>Metazoa</taxon>
        <taxon>Ecdysozoa</taxon>
        <taxon>Arthropoda</taxon>
        <taxon>Crustacea</taxon>
        <taxon>Multicrustacea</taxon>
        <taxon>Malacostraca</taxon>
        <taxon>Eumalacostraca</taxon>
        <taxon>Eucarida</taxon>
        <taxon>Decapoda</taxon>
        <taxon>Pleocyemata</taxon>
        <taxon>Astacidea</taxon>
        <taxon>Nephropoidea</taxon>
        <taxon>Nephropidae</taxon>
        <taxon>Homarus</taxon>
    </lineage>
</organism>
<feature type="compositionally biased region" description="Basic and acidic residues" evidence="1">
    <location>
        <begin position="189"/>
        <end position="218"/>
    </location>
</feature>
<proteinExistence type="predicted"/>
<accession>A0A8J5JN98</accession>
<feature type="non-terminal residue" evidence="2">
    <location>
        <position position="1"/>
    </location>
</feature>
<dbReference type="EMBL" id="JAHLQT010034478">
    <property type="protein sequence ID" value="KAG7158665.1"/>
    <property type="molecule type" value="Genomic_DNA"/>
</dbReference>
<name>A0A8J5JN98_HOMAM</name>
<protein>
    <submittedName>
        <fullName evidence="2">Uncharacterized protein</fullName>
    </submittedName>
</protein>
<evidence type="ECO:0000256" key="1">
    <source>
        <dbReference type="SAM" id="MobiDB-lite"/>
    </source>
</evidence>
<evidence type="ECO:0000313" key="3">
    <source>
        <dbReference type="Proteomes" id="UP000747542"/>
    </source>
</evidence>
<dbReference type="AlphaFoldDB" id="A0A8J5JN98"/>
<gene>
    <name evidence="2" type="ORF">Hamer_G011329</name>
</gene>
<evidence type="ECO:0000313" key="2">
    <source>
        <dbReference type="EMBL" id="KAG7158665.1"/>
    </source>
</evidence>
<keyword evidence="3" id="KW-1185">Reference proteome</keyword>
<feature type="compositionally biased region" description="Basic and acidic residues" evidence="1">
    <location>
        <begin position="59"/>
        <end position="77"/>
    </location>
</feature>
<feature type="region of interest" description="Disordered" evidence="1">
    <location>
        <begin position="18"/>
        <end position="230"/>
    </location>
</feature>